<keyword evidence="2" id="KW-1185">Reference proteome</keyword>
<name>A0ACB7I433_MANES</name>
<accession>A0ACB7I433</accession>
<sequence>MGFADNTKKTQSSRMLSLSNCDHSEGNWGRLLMENGHYDSRVGFPKCKRGRVSAIRDFRPGCGQFAPRISLRPTEEAISNGIVQNSVDQGKSCDAFGDGIRHVSRSPEVLENFDFTVIPRQTIDVESKPEAPVVSSDHVDGLNLLNTTLLKMPCPEAPDTFSNAGDIEPLKSSEHERFNVPKDLHNVDISAPVESMVPRHYPSRRKISAVRDFPPLCGRNAPVLLKRVQICLLPQRTKILVMKCVDVKQMVEDDNVLNRDAHKHRLERNSSSLREVNSQAESKVPTTIDMKNQDEYGNCCGNKMKVCQEDLLEESINSPVESIQNLCCLKSESVPESGKRRIQGLEDNLEMEFEFKMEKKSSTRRGKWPLMTFLVEQSRSAVGTKKNNVENFEGTHMKKRNKKNSFASGKAYHGIGEMVAWDAGDDVKHGGESNDFQLVRRSSNFSETLPSSCPSNLTAKGNGNGTFVTRNKVRETLHLFPVVYRKLVKEQEAKLKNIKRPNLVAATILKSKGKYVNMSKKIIGSVPGVEVGDEFQYRGGIDFVKEGKIVLATSVVASGRYDDDMDGSDVLIYTGSGGNIKGGDKNPKDQKLEQRNLALKNSMDAENPVRVIEGDIRVSESSCARTRIYVYDGLYLVKECWQESGPRGKLIFKFRLDRIPGQPELAWKVMKKSKKFEVREGICVDDISKGRESIPICAMNTIDKEKPPPFEYITHVTFTDWHHPIPPRGCDCTDSCSESGKCSSKPLVYECGPSCKCPPSCYRRVSQNGIKFQLEIFKTESKGWGVRSLNSIPSRSYICATGGDEYLFHLGNNRSDSALWEGLSILLSEAHSNSRESWRKVASSLMPQSMAMWGDSSIIAVSPNLYVQNNIPPLQELTYYYNYKVGKVLDSDGNIKKKNCYCGSPECVGRIY</sequence>
<gene>
    <name evidence="1" type="ORF">MANES_02G044625v8</name>
</gene>
<proteinExistence type="predicted"/>
<evidence type="ECO:0000313" key="1">
    <source>
        <dbReference type="EMBL" id="KAG8659515.1"/>
    </source>
</evidence>
<reference evidence="2" key="1">
    <citation type="journal article" date="2016" name="Nat. Biotechnol.">
        <title>Sequencing wild and cultivated cassava and related species reveals extensive interspecific hybridization and genetic diversity.</title>
        <authorList>
            <person name="Bredeson J.V."/>
            <person name="Lyons J.B."/>
            <person name="Prochnik S.E."/>
            <person name="Wu G.A."/>
            <person name="Ha C.M."/>
            <person name="Edsinger-Gonzales E."/>
            <person name="Grimwood J."/>
            <person name="Schmutz J."/>
            <person name="Rabbi I.Y."/>
            <person name="Egesi C."/>
            <person name="Nauluvula P."/>
            <person name="Lebot V."/>
            <person name="Ndunguru J."/>
            <person name="Mkamilo G."/>
            <person name="Bart R.S."/>
            <person name="Setter T.L."/>
            <person name="Gleadow R.M."/>
            <person name="Kulakow P."/>
            <person name="Ferguson M.E."/>
            <person name="Rounsley S."/>
            <person name="Rokhsar D.S."/>
        </authorList>
    </citation>
    <scope>NUCLEOTIDE SEQUENCE [LARGE SCALE GENOMIC DNA]</scope>
    <source>
        <strain evidence="2">cv. AM560-2</strain>
    </source>
</reference>
<comment type="caution">
    <text evidence="1">The sequence shown here is derived from an EMBL/GenBank/DDBJ whole genome shotgun (WGS) entry which is preliminary data.</text>
</comment>
<dbReference type="Proteomes" id="UP000091857">
    <property type="component" value="Chromosome 2"/>
</dbReference>
<organism evidence="1 2">
    <name type="scientific">Manihot esculenta</name>
    <name type="common">Cassava</name>
    <name type="synonym">Jatropha manihot</name>
    <dbReference type="NCBI Taxonomy" id="3983"/>
    <lineage>
        <taxon>Eukaryota</taxon>
        <taxon>Viridiplantae</taxon>
        <taxon>Streptophyta</taxon>
        <taxon>Embryophyta</taxon>
        <taxon>Tracheophyta</taxon>
        <taxon>Spermatophyta</taxon>
        <taxon>Magnoliopsida</taxon>
        <taxon>eudicotyledons</taxon>
        <taxon>Gunneridae</taxon>
        <taxon>Pentapetalae</taxon>
        <taxon>rosids</taxon>
        <taxon>fabids</taxon>
        <taxon>Malpighiales</taxon>
        <taxon>Euphorbiaceae</taxon>
        <taxon>Crotonoideae</taxon>
        <taxon>Manihoteae</taxon>
        <taxon>Manihot</taxon>
    </lineage>
</organism>
<evidence type="ECO:0000313" key="2">
    <source>
        <dbReference type="Proteomes" id="UP000091857"/>
    </source>
</evidence>
<dbReference type="EMBL" id="CM004388">
    <property type="protein sequence ID" value="KAG8659515.1"/>
    <property type="molecule type" value="Genomic_DNA"/>
</dbReference>
<protein>
    <submittedName>
        <fullName evidence="1">Uncharacterized protein</fullName>
    </submittedName>
</protein>